<dbReference type="Proteomes" id="UP000663856">
    <property type="component" value="Unassembled WGS sequence"/>
</dbReference>
<dbReference type="PANTHER" id="PTHR47679:SF2">
    <property type="entry name" value="C-TERMINAL OF ROC (COR) DOMAIN-CONTAINING PROTEIN"/>
    <property type="match status" value="1"/>
</dbReference>
<comment type="caution">
    <text evidence="1">The sequence shown here is derived from an EMBL/GenBank/DDBJ whole genome shotgun (WGS) entry which is preliminary data.</text>
</comment>
<dbReference type="SUPFAM" id="SSF52047">
    <property type="entry name" value="RNI-like"/>
    <property type="match status" value="1"/>
</dbReference>
<dbReference type="Proteomes" id="UP000663866">
    <property type="component" value="Unassembled WGS sequence"/>
</dbReference>
<accession>A0A816UB94</accession>
<keyword evidence="5" id="KW-1185">Reference proteome</keyword>
<proteinExistence type="predicted"/>
<dbReference type="InterPro" id="IPR032675">
    <property type="entry name" value="LRR_dom_sf"/>
</dbReference>
<dbReference type="PANTHER" id="PTHR47679">
    <property type="entry name" value="PROTEIN TORNADO 1"/>
    <property type="match status" value="1"/>
</dbReference>
<evidence type="ECO:0000313" key="4">
    <source>
        <dbReference type="Proteomes" id="UP000663856"/>
    </source>
</evidence>
<evidence type="ECO:0000313" key="1">
    <source>
        <dbReference type="EMBL" id="CAF2108914.1"/>
    </source>
</evidence>
<dbReference type="Proteomes" id="UP000663887">
    <property type="component" value="Unassembled WGS sequence"/>
</dbReference>
<dbReference type="EMBL" id="CAJNRF010009335">
    <property type="protein sequence ID" value="CAF2108914.1"/>
    <property type="molecule type" value="Genomic_DNA"/>
</dbReference>
<dbReference type="AlphaFoldDB" id="A0A816UB94"/>
<evidence type="ECO:0000313" key="5">
    <source>
        <dbReference type="Proteomes" id="UP000663866"/>
    </source>
</evidence>
<reference evidence="1" key="1">
    <citation type="submission" date="2021-02" db="EMBL/GenBank/DDBJ databases">
        <authorList>
            <person name="Nowell W R."/>
        </authorList>
    </citation>
    <scope>NUCLEOTIDE SEQUENCE</scope>
</reference>
<name>A0A816UB94_9BILA</name>
<dbReference type="EMBL" id="CAJNRG010019274">
    <property type="protein sequence ID" value="CAF2270933.1"/>
    <property type="molecule type" value="Genomic_DNA"/>
</dbReference>
<dbReference type="Gene3D" id="3.80.10.10">
    <property type="entry name" value="Ribonuclease Inhibitor"/>
    <property type="match status" value="1"/>
</dbReference>
<dbReference type="EMBL" id="CAJOBG010007705">
    <property type="protein sequence ID" value="CAF4224444.1"/>
    <property type="molecule type" value="Genomic_DNA"/>
</dbReference>
<evidence type="ECO:0000313" key="3">
    <source>
        <dbReference type="EMBL" id="CAF4224444.1"/>
    </source>
</evidence>
<sequence>MGEDTDSVRSQTVQFRDRFFEIEIVIIDDTECLLLEDVQRRFPGVTVLCVNNEQRKFIRNEKGKRSKPLRIVACIGQVVQAIEPEEHPDNSGQVDFNQMHEDIKIVKHTCNLTFANTQEILSQISYVMRQMYELHEYTTPRYFFILPARHSDMALINSVRSWFHTHYKLYFLCEYSHEPNEMHVAPHEGYSIKTPQEFIVRYAPYLRTTIKIAQLLLSLGGLAIPQLGSASTAINHVLPSISDNDQYYEDMKNQLKMIDSLINRYDNQHKHPDTPATGQQKSIGAPLQGADLRELESYVERVDNKRSLGNLYRKVTVDGYVRWVCLEHYDEISFKNEMSKYIKEFEAMGGKFDLKTKEAFISQVNITSRNVEMMCKALGKGFNIVKLICRECSIDEDDLEKLLDIIINRSSIRCLNMCSVRVRNFFGITKYTCQEMVAEFNNQTMKVRFCNNNQDASVQLLGRILLQNKIYRSLDFSASDFICRESDLRRSMEFNAVVTRLFVEYTNNVSILNVIFNLKTNALQQLKLTHSLYESSTLSYFCEMLKKTKTLVELDLMDYTGFDDEDFITTLLEILKGHKSIKYLNIHITNVQPSNQKEVDLMKSLQNDELISRLCISSSVISSEFTEALLHAGAKHDTFTYLEFYNCQVEDDDKAKLQSLYENGRLHQLSFYEEPRWYVLLDEINGLVNKGKRSSISTGNGSPNFVQLVTLLLREDLEQN</sequence>
<gene>
    <name evidence="3" type="ORF">OVN521_LOCUS27619</name>
    <name evidence="1" type="ORF">WKI299_LOCUS21890</name>
    <name evidence="2" type="ORF">XDN619_LOCUS37102</name>
</gene>
<evidence type="ECO:0000313" key="2">
    <source>
        <dbReference type="EMBL" id="CAF2270933.1"/>
    </source>
</evidence>
<protein>
    <submittedName>
        <fullName evidence="1">Uncharacterized protein</fullName>
    </submittedName>
</protein>
<organism evidence="1 4">
    <name type="scientific">Rotaria magnacalcarata</name>
    <dbReference type="NCBI Taxonomy" id="392030"/>
    <lineage>
        <taxon>Eukaryota</taxon>
        <taxon>Metazoa</taxon>
        <taxon>Spiralia</taxon>
        <taxon>Gnathifera</taxon>
        <taxon>Rotifera</taxon>
        <taxon>Eurotatoria</taxon>
        <taxon>Bdelloidea</taxon>
        <taxon>Philodinida</taxon>
        <taxon>Philodinidae</taxon>
        <taxon>Rotaria</taxon>
    </lineage>
</organism>